<dbReference type="HOGENOM" id="CLU_000445_114_39_6"/>
<comment type="catalytic activity">
    <reaction evidence="1">
        <text>ATP + protein L-histidine = ADP + protein N-phospho-L-histidine.</text>
        <dbReference type="EC" id="2.7.13.3"/>
    </reaction>
</comment>
<dbReference type="EC" id="2.7.13.3" evidence="2"/>
<keyword evidence="6" id="KW-0808">Transferase</keyword>
<sequence>MNNYVELKPLSRLYAYFSMGLGIVFLGFYFFEEQLKWWQSTSPKLLPIILTAYMALAVTNLIRAYRDVPATYESYQITLLTEVLLIGFLLLYIAPQQWDLALIMLLNVGLASSLVKQRHGYFLAAMATILVLSHTWVHGDNRVTDQLLSSTLVSVLFFLEVFVIQGLKNRLREAQSEAKASQSQLLSVARINDVIIERMQTGVCLVNESGRILRINRAAVERIGEYTAGEQIPPAIEERLRFWMQYQLQNHDTIELSDTAAGSIIVNFANIDSHSVLIFIEDKDTVTRRAHQFKLSSMGRMAASIAHEIRNPLNAVSHAAQLLQESPDLQQDDTELCNIILKQSSRMEQIIQNVLQISRRKTTSLQWIKLDNWLENFKTEFEQQHKVPLDIDGGDLDIRFDPSQLHQVLWNLCHNSVAYGHAAANAPILLKIDEHSGHSRLRIMDNGPGISPKEQEFLFEPFHTTSAQGTGLGLYIVKELCEANQAKIHYRNRHAKKDGADKGACFEILFAQSS</sequence>
<evidence type="ECO:0000256" key="1">
    <source>
        <dbReference type="ARBA" id="ARBA00000085"/>
    </source>
</evidence>
<evidence type="ECO:0000256" key="4">
    <source>
        <dbReference type="SAM" id="Phobius"/>
    </source>
</evidence>
<dbReference type="CDD" id="cd00082">
    <property type="entry name" value="HisKA"/>
    <property type="match status" value="1"/>
</dbReference>
<reference evidence="6 7" key="1">
    <citation type="submission" date="2006-03" db="EMBL/GenBank/DDBJ databases">
        <authorList>
            <person name="Pinhassi J."/>
            <person name="Pedros-Alio C."/>
            <person name="Ferriera S."/>
            <person name="Johnson J."/>
            <person name="Kravitz S."/>
            <person name="Halpern A."/>
            <person name="Remington K."/>
            <person name="Beeson K."/>
            <person name="Tran B."/>
            <person name="Rogers Y.-H."/>
            <person name="Friedman R."/>
            <person name="Venter J.C."/>
        </authorList>
    </citation>
    <scope>NUCLEOTIDE SEQUENCE [LARGE SCALE GENOMIC DNA]</scope>
    <source>
        <strain evidence="6 7">RED65</strain>
    </source>
</reference>
<dbReference type="SUPFAM" id="SSF55874">
    <property type="entry name" value="ATPase domain of HSP90 chaperone/DNA topoisomerase II/histidine kinase"/>
    <property type="match status" value="1"/>
</dbReference>
<keyword evidence="6" id="KW-0547">Nucleotide-binding</keyword>
<dbReference type="PRINTS" id="PR00344">
    <property type="entry name" value="BCTRLSENSOR"/>
</dbReference>
<feature type="transmembrane region" description="Helical" evidence="4">
    <location>
        <begin position="149"/>
        <end position="167"/>
    </location>
</feature>
<evidence type="ECO:0000256" key="3">
    <source>
        <dbReference type="ARBA" id="ARBA00022553"/>
    </source>
</evidence>
<keyword evidence="4" id="KW-0472">Membrane</keyword>
<name>Q1MYR2_9GAMM</name>
<dbReference type="PANTHER" id="PTHR43065:SF52">
    <property type="entry name" value="SENSOR PROTEIN KINASE PILS"/>
    <property type="match status" value="1"/>
</dbReference>
<dbReference type="InterPro" id="IPR005467">
    <property type="entry name" value="His_kinase_dom"/>
</dbReference>
<feature type="transmembrane region" description="Helical" evidence="4">
    <location>
        <begin position="77"/>
        <end position="94"/>
    </location>
</feature>
<dbReference type="EMBL" id="AAQH01000023">
    <property type="protein sequence ID" value="EAT11144.1"/>
    <property type="molecule type" value="Genomic_DNA"/>
</dbReference>
<keyword evidence="4" id="KW-1133">Transmembrane helix</keyword>
<accession>Q1MYR2</accession>
<dbReference type="SMART" id="SM00387">
    <property type="entry name" value="HATPase_c"/>
    <property type="match status" value="1"/>
</dbReference>
<dbReference type="SUPFAM" id="SSF47384">
    <property type="entry name" value="Homodimeric domain of signal transducing histidine kinase"/>
    <property type="match status" value="1"/>
</dbReference>
<evidence type="ECO:0000313" key="7">
    <source>
        <dbReference type="Proteomes" id="UP000004263"/>
    </source>
</evidence>
<dbReference type="AlphaFoldDB" id="Q1MYR2"/>
<dbReference type="Proteomes" id="UP000004263">
    <property type="component" value="Unassembled WGS sequence"/>
</dbReference>
<dbReference type="InterPro" id="IPR004358">
    <property type="entry name" value="Sig_transdc_His_kin-like_C"/>
</dbReference>
<evidence type="ECO:0000313" key="6">
    <source>
        <dbReference type="EMBL" id="EAT11144.1"/>
    </source>
</evidence>
<dbReference type="Pfam" id="PF25323">
    <property type="entry name" value="6TM_PilS"/>
    <property type="match status" value="1"/>
</dbReference>
<feature type="transmembrane region" description="Helical" evidence="4">
    <location>
        <begin position="100"/>
        <end position="115"/>
    </location>
</feature>
<dbReference type="InterPro" id="IPR003661">
    <property type="entry name" value="HisK_dim/P_dom"/>
</dbReference>
<dbReference type="PROSITE" id="PS50109">
    <property type="entry name" value="HIS_KIN"/>
    <property type="match status" value="1"/>
</dbReference>
<keyword evidence="6" id="KW-0418">Kinase</keyword>
<feature type="transmembrane region" description="Helical" evidence="4">
    <location>
        <begin position="46"/>
        <end position="65"/>
    </location>
</feature>
<comment type="caution">
    <text evidence="6">The sequence shown here is derived from an EMBL/GenBank/DDBJ whole genome shotgun (WGS) entry which is preliminary data.</text>
</comment>
<gene>
    <name evidence="6" type="ORF">RED65_05099</name>
</gene>
<dbReference type="STRING" id="207949.RED65_05099"/>
<organism evidence="6 7">
    <name type="scientific">Bermanella marisrubri</name>
    <dbReference type="NCBI Taxonomy" id="207949"/>
    <lineage>
        <taxon>Bacteria</taxon>
        <taxon>Pseudomonadati</taxon>
        <taxon>Pseudomonadota</taxon>
        <taxon>Gammaproteobacteria</taxon>
        <taxon>Oceanospirillales</taxon>
        <taxon>Oceanospirillaceae</taxon>
        <taxon>Bermanella</taxon>
    </lineage>
</organism>
<dbReference type="GO" id="GO:0005524">
    <property type="term" value="F:ATP binding"/>
    <property type="evidence" value="ECO:0007669"/>
    <property type="project" value="UniProtKB-KW"/>
</dbReference>
<protein>
    <recommendedName>
        <fullName evidence="2">histidine kinase</fullName>
        <ecNumber evidence="2">2.7.13.3</ecNumber>
    </recommendedName>
</protein>
<dbReference type="PANTHER" id="PTHR43065">
    <property type="entry name" value="SENSOR HISTIDINE KINASE"/>
    <property type="match status" value="1"/>
</dbReference>
<dbReference type="InterPro" id="IPR003594">
    <property type="entry name" value="HATPase_dom"/>
</dbReference>
<dbReference type="InterPro" id="IPR036097">
    <property type="entry name" value="HisK_dim/P_sf"/>
</dbReference>
<evidence type="ECO:0000259" key="5">
    <source>
        <dbReference type="PROSITE" id="PS50109"/>
    </source>
</evidence>
<keyword evidence="6" id="KW-0067">ATP-binding</keyword>
<keyword evidence="3" id="KW-0597">Phosphoprotein</keyword>
<feature type="transmembrane region" description="Helical" evidence="4">
    <location>
        <begin position="120"/>
        <end position="137"/>
    </location>
</feature>
<dbReference type="Pfam" id="PF02518">
    <property type="entry name" value="HATPase_c"/>
    <property type="match status" value="1"/>
</dbReference>
<dbReference type="GO" id="GO:0000155">
    <property type="term" value="F:phosphorelay sensor kinase activity"/>
    <property type="evidence" value="ECO:0007669"/>
    <property type="project" value="InterPro"/>
</dbReference>
<dbReference type="SMART" id="SM00388">
    <property type="entry name" value="HisKA"/>
    <property type="match status" value="1"/>
</dbReference>
<dbReference type="Pfam" id="PF00512">
    <property type="entry name" value="HisKA"/>
    <property type="match status" value="1"/>
</dbReference>
<keyword evidence="7" id="KW-1185">Reference proteome</keyword>
<feature type="transmembrane region" description="Helical" evidence="4">
    <location>
        <begin position="12"/>
        <end position="31"/>
    </location>
</feature>
<feature type="domain" description="Histidine kinase" evidence="5">
    <location>
        <begin position="304"/>
        <end position="514"/>
    </location>
</feature>
<dbReference type="InterPro" id="IPR036890">
    <property type="entry name" value="HATPase_C_sf"/>
</dbReference>
<dbReference type="RefSeq" id="WP_007016746.1">
    <property type="nucleotide sequence ID" value="NZ_AAQH01000023.1"/>
</dbReference>
<dbReference type="OrthoDB" id="9776727at2"/>
<keyword evidence="4" id="KW-0812">Transmembrane</keyword>
<dbReference type="Gene3D" id="1.10.287.130">
    <property type="match status" value="1"/>
</dbReference>
<evidence type="ECO:0000256" key="2">
    <source>
        <dbReference type="ARBA" id="ARBA00012438"/>
    </source>
</evidence>
<dbReference type="Gene3D" id="3.30.565.10">
    <property type="entry name" value="Histidine kinase-like ATPase, C-terminal domain"/>
    <property type="match status" value="1"/>
</dbReference>
<proteinExistence type="predicted"/>